<keyword evidence="12" id="KW-1133">Transmembrane helix</keyword>
<evidence type="ECO:0000256" key="4">
    <source>
        <dbReference type="ARBA" id="ARBA00022824"/>
    </source>
</evidence>
<dbReference type="InterPro" id="IPR036291">
    <property type="entry name" value="NAD(P)-bd_dom_sf"/>
</dbReference>
<dbReference type="PRINTS" id="PR00081">
    <property type="entry name" value="GDHRDH"/>
</dbReference>
<dbReference type="InterPro" id="IPR045022">
    <property type="entry name" value="KDSR-like"/>
</dbReference>
<evidence type="ECO:0000256" key="5">
    <source>
        <dbReference type="ARBA" id="ARBA00022857"/>
    </source>
</evidence>
<feature type="transmembrane region" description="Helical" evidence="12">
    <location>
        <begin position="282"/>
        <end position="303"/>
    </location>
</feature>
<dbReference type="Proteomes" id="UP000813444">
    <property type="component" value="Unassembled WGS sequence"/>
</dbReference>
<evidence type="ECO:0000313" key="13">
    <source>
        <dbReference type="EMBL" id="KAH7323149.1"/>
    </source>
</evidence>
<keyword evidence="8" id="KW-0443">Lipid metabolism</keyword>
<accession>A0A8K0WTT0</accession>
<proteinExistence type="predicted"/>
<reference evidence="13" key="1">
    <citation type="journal article" date="2021" name="Nat. Commun.">
        <title>Genetic determinants of endophytism in the Arabidopsis root mycobiome.</title>
        <authorList>
            <person name="Mesny F."/>
            <person name="Miyauchi S."/>
            <person name="Thiergart T."/>
            <person name="Pickel B."/>
            <person name="Atanasova L."/>
            <person name="Karlsson M."/>
            <person name="Huettel B."/>
            <person name="Barry K.W."/>
            <person name="Haridas S."/>
            <person name="Chen C."/>
            <person name="Bauer D."/>
            <person name="Andreopoulos W."/>
            <person name="Pangilinan J."/>
            <person name="LaButti K."/>
            <person name="Riley R."/>
            <person name="Lipzen A."/>
            <person name="Clum A."/>
            <person name="Drula E."/>
            <person name="Henrissat B."/>
            <person name="Kohler A."/>
            <person name="Grigoriev I.V."/>
            <person name="Martin F.M."/>
            <person name="Hacquard S."/>
        </authorList>
    </citation>
    <scope>NUCLEOTIDE SEQUENCE</scope>
    <source>
        <strain evidence="13">MPI-CAGE-CH-0235</strain>
    </source>
</reference>
<dbReference type="EMBL" id="JAGPNK010000004">
    <property type="protein sequence ID" value="KAH7323149.1"/>
    <property type="molecule type" value="Genomic_DNA"/>
</dbReference>
<organism evidence="13 14">
    <name type="scientific">Stachybotrys elegans</name>
    <dbReference type="NCBI Taxonomy" id="80388"/>
    <lineage>
        <taxon>Eukaryota</taxon>
        <taxon>Fungi</taxon>
        <taxon>Dikarya</taxon>
        <taxon>Ascomycota</taxon>
        <taxon>Pezizomycotina</taxon>
        <taxon>Sordariomycetes</taxon>
        <taxon>Hypocreomycetidae</taxon>
        <taxon>Hypocreales</taxon>
        <taxon>Stachybotryaceae</taxon>
        <taxon>Stachybotrys</taxon>
    </lineage>
</organism>
<dbReference type="OrthoDB" id="10267115at2759"/>
<keyword evidence="5" id="KW-0521">NADP</keyword>
<keyword evidence="4" id="KW-0256">Endoplasmic reticulum</keyword>
<dbReference type="CDD" id="cd08939">
    <property type="entry name" value="KDSR-like_SDR_c"/>
    <property type="match status" value="1"/>
</dbReference>
<keyword evidence="14" id="KW-1185">Reference proteome</keyword>
<dbReference type="SUPFAM" id="SSF51735">
    <property type="entry name" value="NAD(P)-binding Rossmann-fold domains"/>
    <property type="match status" value="1"/>
</dbReference>
<dbReference type="Gene3D" id="3.40.50.720">
    <property type="entry name" value="NAD(P)-binding Rossmann-like Domain"/>
    <property type="match status" value="1"/>
</dbReference>
<dbReference type="GO" id="GO:0005789">
    <property type="term" value="C:endoplasmic reticulum membrane"/>
    <property type="evidence" value="ECO:0007669"/>
    <property type="project" value="TreeGrafter"/>
</dbReference>
<dbReference type="Pfam" id="PF00106">
    <property type="entry name" value="adh_short"/>
    <property type="match status" value="1"/>
</dbReference>
<dbReference type="GO" id="GO:0047560">
    <property type="term" value="F:3-dehydrosphinganine reductase activity"/>
    <property type="evidence" value="ECO:0007669"/>
    <property type="project" value="UniProtKB-EC"/>
</dbReference>
<evidence type="ECO:0000313" key="14">
    <source>
        <dbReference type="Proteomes" id="UP000813444"/>
    </source>
</evidence>
<dbReference type="PANTHER" id="PTHR43550:SF3">
    <property type="entry name" value="3-KETODIHYDROSPHINGOSINE REDUCTASE"/>
    <property type="match status" value="1"/>
</dbReference>
<protein>
    <recommendedName>
        <fullName evidence="9">3-dehydrosphinganine reductase</fullName>
        <ecNumber evidence="9">1.1.1.102</ecNumber>
    </recommendedName>
</protein>
<evidence type="ECO:0000256" key="10">
    <source>
        <dbReference type="ARBA" id="ARBA00044737"/>
    </source>
</evidence>
<comment type="pathway">
    <text evidence="3">Sphingolipid metabolism.</text>
</comment>
<comment type="pathway">
    <text evidence="2">Lipid metabolism; sphingolipid metabolism.</text>
</comment>
<evidence type="ECO:0000256" key="3">
    <source>
        <dbReference type="ARBA" id="ARBA00004991"/>
    </source>
</evidence>
<evidence type="ECO:0000256" key="12">
    <source>
        <dbReference type="SAM" id="Phobius"/>
    </source>
</evidence>
<comment type="function">
    <text evidence="10">Catalyzes the reduction of 3'-oxosphinganine (3-ketodihydrosphingosine/KDS) to sphinganine (dihydrosphingosine/DHS), the second step of de novo sphingolipid biosynthesis.</text>
</comment>
<evidence type="ECO:0000256" key="11">
    <source>
        <dbReference type="ARBA" id="ARBA00048930"/>
    </source>
</evidence>
<keyword evidence="7" id="KW-0560">Oxidoreductase</keyword>
<dbReference type="PANTHER" id="PTHR43550">
    <property type="entry name" value="3-KETODIHYDROSPHINGOSINE REDUCTASE"/>
    <property type="match status" value="1"/>
</dbReference>
<dbReference type="GO" id="GO:0030148">
    <property type="term" value="P:sphingolipid biosynthetic process"/>
    <property type="evidence" value="ECO:0007669"/>
    <property type="project" value="InterPro"/>
</dbReference>
<gene>
    <name evidence="13" type="ORF">B0I35DRAFT_390203</name>
</gene>
<evidence type="ECO:0000256" key="8">
    <source>
        <dbReference type="ARBA" id="ARBA00023098"/>
    </source>
</evidence>
<evidence type="ECO:0000256" key="7">
    <source>
        <dbReference type="ARBA" id="ARBA00023002"/>
    </source>
</evidence>
<evidence type="ECO:0000256" key="6">
    <source>
        <dbReference type="ARBA" id="ARBA00022919"/>
    </source>
</evidence>
<dbReference type="EC" id="1.1.1.102" evidence="9"/>
<keyword evidence="12" id="KW-0472">Membrane</keyword>
<keyword evidence="12" id="KW-0812">Transmembrane</keyword>
<dbReference type="AlphaFoldDB" id="A0A8K0WTT0"/>
<evidence type="ECO:0000256" key="9">
    <source>
        <dbReference type="ARBA" id="ARBA00026112"/>
    </source>
</evidence>
<dbReference type="GO" id="GO:0006666">
    <property type="term" value="P:3-keto-sphinganine metabolic process"/>
    <property type="evidence" value="ECO:0007669"/>
    <property type="project" value="InterPro"/>
</dbReference>
<dbReference type="InterPro" id="IPR002347">
    <property type="entry name" value="SDR_fam"/>
</dbReference>
<comment type="subcellular location">
    <subcellularLocation>
        <location evidence="1">Endoplasmic reticulum</location>
    </subcellularLocation>
</comment>
<comment type="caution">
    <text evidence="13">The sequence shown here is derived from an EMBL/GenBank/DDBJ whole genome shotgun (WGS) entry which is preliminary data.</text>
</comment>
<comment type="catalytic activity">
    <reaction evidence="11">
        <text>sphinganine + NADP(+) = 3-oxosphinganine + NADPH + H(+)</text>
        <dbReference type="Rhea" id="RHEA:22640"/>
        <dbReference type="ChEBI" id="CHEBI:15378"/>
        <dbReference type="ChEBI" id="CHEBI:57783"/>
        <dbReference type="ChEBI" id="CHEBI:57817"/>
        <dbReference type="ChEBI" id="CHEBI:58299"/>
        <dbReference type="ChEBI" id="CHEBI:58349"/>
        <dbReference type="EC" id="1.1.1.102"/>
    </reaction>
    <physiologicalReaction direction="right-to-left" evidence="11">
        <dbReference type="Rhea" id="RHEA:22642"/>
    </physiologicalReaction>
</comment>
<keyword evidence="6" id="KW-0746">Sphingolipid metabolism</keyword>
<evidence type="ECO:0000256" key="2">
    <source>
        <dbReference type="ARBA" id="ARBA00004760"/>
    </source>
</evidence>
<evidence type="ECO:0000256" key="1">
    <source>
        <dbReference type="ARBA" id="ARBA00004240"/>
    </source>
</evidence>
<name>A0A8K0WTT0_9HYPO</name>
<sequence>MGWFSNNHMPVEGRTVLMTGASEGTGLCAARILASKGANIVIVSRNQDKLDSALDLIEKTAKSPEQRFHAISADVSKAKYADSVVEEATQWNDGQPPEIVWCLAGLSTPKLWIEDGAIEAARHNMDVNYFGSAEMSQSIMRVWLLPRKHDRNDGLLPKHIIFTGSVLSTLSMVGHGTYAPSKFAIRALADALVMEVLLYPAVPIKVHLVLPDSIATVGLEHENASKSEITTKLEGPGKPQTPELVAKLAIEGLERGNYFVTTNLMGALMRWGAMSNSPRNNWFIDTAMSWIVSVVMLFVMWDMNNQIITWGKKNHNGRK</sequence>